<proteinExistence type="predicted"/>
<organism evidence="1 2">
    <name type="scientific">Sinorhizobium americanum</name>
    <dbReference type="NCBI Taxonomy" id="194963"/>
    <lineage>
        <taxon>Bacteria</taxon>
        <taxon>Pseudomonadati</taxon>
        <taxon>Pseudomonadota</taxon>
        <taxon>Alphaproteobacteria</taxon>
        <taxon>Hyphomicrobiales</taxon>
        <taxon>Rhizobiaceae</taxon>
        <taxon>Sinorhizobium/Ensifer group</taxon>
        <taxon>Sinorhizobium</taxon>
    </lineage>
</organism>
<gene>
    <name evidence="1" type="ORF">ATY31_25570</name>
</gene>
<evidence type="ECO:0000313" key="2">
    <source>
        <dbReference type="Proteomes" id="UP000237511"/>
    </source>
</evidence>
<comment type="caution">
    <text evidence="1">The sequence shown here is derived from an EMBL/GenBank/DDBJ whole genome shotgun (WGS) entry which is preliminary data.</text>
</comment>
<dbReference type="RefSeq" id="WP_097526364.1">
    <property type="nucleotide sequence ID" value="NZ_LODU01000072.1"/>
</dbReference>
<accession>A0A2S3YI10</accession>
<dbReference type="EMBL" id="LODU01000072">
    <property type="protein sequence ID" value="POH26392.1"/>
    <property type="molecule type" value="Genomic_DNA"/>
</dbReference>
<name>A0A2S3YI10_9HYPH</name>
<evidence type="ECO:0000313" key="1">
    <source>
        <dbReference type="EMBL" id="POH26392.1"/>
    </source>
</evidence>
<sequence length="97" mass="10748">MSSTIRHISPSDREMIRSVLDEAGYRADVLVDDPRFFETATLLVTKLLLAGVESRSGLAAKLEYQLGKAGKHRQPPGSQLGRYAIQGLPVELQRLTR</sequence>
<protein>
    <submittedName>
        <fullName evidence="1">Uncharacterized protein</fullName>
    </submittedName>
</protein>
<reference evidence="1 2" key="1">
    <citation type="journal article" date="2014" name="Syst. Appl. Microbiol.">
        <title>Microsymbionts of Phaseolus vulgaris in acid and alkaline soils of Mexico.</title>
        <authorList>
            <person name="Verastegui-Valdes M.M."/>
            <person name="Zhang Y.J."/>
            <person name="Rivera-Orduna F.N."/>
            <person name="Cheng H.P."/>
            <person name="Sui X.H."/>
            <person name="Wang E.T."/>
        </authorList>
    </citation>
    <scope>NUCLEOTIDE SEQUENCE [LARGE SCALE GENOMIC DNA]</scope>
    <source>
        <strain evidence="1 2">FG01</strain>
    </source>
</reference>
<dbReference type="AlphaFoldDB" id="A0A2S3YI10"/>
<dbReference type="Proteomes" id="UP000237511">
    <property type="component" value="Unassembled WGS sequence"/>
</dbReference>